<protein>
    <submittedName>
        <fullName evidence="3">Uncharacterized protein</fullName>
    </submittedName>
</protein>
<feature type="domain" description="Glycoside hydrolase 123 N-terminal" evidence="2">
    <location>
        <begin position="65"/>
        <end position="206"/>
    </location>
</feature>
<dbReference type="OrthoDB" id="197680at2"/>
<dbReference type="AlphaFoldDB" id="A0A0B7H385"/>
<evidence type="ECO:0000313" key="4">
    <source>
        <dbReference type="Proteomes" id="UP000038083"/>
    </source>
</evidence>
<sequence length="596" mass="69388">MKSKIFILLYFIGLVGFSQNQEGVTSSGLKTEKEAFSTEKYMELSNPVTANLQNWSSIKGIHIGWGSTDIRYKKEEPILYLETTKHLKAWKGERISAQIGISNADKDIEISVEVSDLKSGKNRISKEHFQTAFVRYVMTDELNKDGKGGCGYRKPTDFDSTLVADVLDHHTKKIEVAKYSSRGIWLKLQIPQNTKAGNYKGFVTLKNKTKILKKLPFEVQVLQRTLPQPKDWKFHLDLWQNPYAVARYFGVTPWSEAHFEYLKREMKLYADAGGKSITASIMYEPWGGQTQDPFNSMAMWMKKLDGSWHFDFAVFDKWIEFMHEMGITKQINCYSMVPWKLSFQYFDQATNQLQVIKTQPGEPEYETMWTAMLTAFAKHLKTKGWFEKTYISMDERPKEVMQKVLKIIKNADPNFKISLAGDWHQELEPYLDDYCVPLSTKYEQKILEKRQQQGKVTTYYTCCTEPYPNTFTFNKPAESEWLAWYAAKDNLDGYLRWALNSWTSEPLLDSRFRAWAAGDTYLIYPMGRSSVRFERMVEGIQFYEKVNILREEFHQKQNTEALKKIKNVLQLFDENTLPQNPASEVTKKAREVVNSL</sequence>
<dbReference type="Pfam" id="PF13320">
    <property type="entry name" value="GH123_cat"/>
    <property type="match status" value="1"/>
</dbReference>
<evidence type="ECO:0000313" key="3">
    <source>
        <dbReference type="EMBL" id="CEN34056.1"/>
    </source>
</evidence>
<name>A0A0B7H385_9FLAO</name>
<evidence type="ECO:0000259" key="1">
    <source>
        <dbReference type="Pfam" id="PF13320"/>
    </source>
</evidence>
<accession>A0A0B7H385</accession>
<organism evidence="3 4">
    <name type="scientific">Capnocytophaga cynodegmi</name>
    <dbReference type="NCBI Taxonomy" id="28189"/>
    <lineage>
        <taxon>Bacteria</taxon>
        <taxon>Pseudomonadati</taxon>
        <taxon>Bacteroidota</taxon>
        <taxon>Flavobacteriia</taxon>
        <taxon>Flavobacteriales</taxon>
        <taxon>Flavobacteriaceae</taxon>
        <taxon>Capnocytophaga</taxon>
    </lineage>
</organism>
<dbReference type="Proteomes" id="UP000038083">
    <property type="component" value="Unassembled WGS sequence"/>
</dbReference>
<dbReference type="InterPro" id="IPR017853">
    <property type="entry name" value="GH"/>
</dbReference>
<proteinExistence type="predicted"/>
<dbReference type="SUPFAM" id="SSF51445">
    <property type="entry name" value="(Trans)glycosidases"/>
    <property type="match status" value="1"/>
</dbReference>
<feature type="domain" description="Glycoside hydrolase 123 catalytic" evidence="1">
    <location>
        <begin position="239"/>
        <end position="549"/>
    </location>
</feature>
<dbReference type="RefSeq" id="WP_018279718.1">
    <property type="nucleotide sequence ID" value="NZ_CDOF01000025.1"/>
</dbReference>
<dbReference type="EMBL" id="CDOG01000002">
    <property type="protein sequence ID" value="CEN34056.1"/>
    <property type="molecule type" value="Genomic_DNA"/>
</dbReference>
<gene>
    <name evidence="3" type="ORF">CCYN74_100029</name>
</gene>
<dbReference type="Pfam" id="PF22680">
    <property type="entry name" value="Glyco_hydro_123_N_2"/>
    <property type="match status" value="1"/>
</dbReference>
<dbReference type="InterPro" id="IPR025150">
    <property type="entry name" value="GH123_cat"/>
</dbReference>
<reference evidence="3 4" key="1">
    <citation type="submission" date="2015-01" db="EMBL/GenBank/DDBJ databases">
        <authorList>
            <person name="MANFREDI Pablo"/>
        </authorList>
    </citation>
    <scope>NUCLEOTIDE SEQUENCE [LARGE SCALE GENOMIC DNA]</scope>
    <source>
        <strain evidence="3 4">Ccy74</strain>
    </source>
</reference>
<dbReference type="InterPro" id="IPR053850">
    <property type="entry name" value="Glyco_hydro_123_N_2"/>
</dbReference>
<evidence type="ECO:0000259" key="2">
    <source>
        <dbReference type="Pfam" id="PF22680"/>
    </source>
</evidence>